<evidence type="ECO:0000256" key="3">
    <source>
        <dbReference type="ARBA" id="ARBA00023125"/>
    </source>
</evidence>
<dbReference type="OMA" id="CHGRVQV"/>
<evidence type="ECO:0000313" key="10">
    <source>
        <dbReference type="Proteomes" id="UP000029445"/>
    </source>
</evidence>
<dbReference type="InterPro" id="IPR025974">
    <property type="entry name" value="Mif2/CENP-C_cupin"/>
</dbReference>
<dbReference type="CDD" id="cd06993">
    <property type="entry name" value="cupin_CENP-C_C"/>
    <property type="match status" value="1"/>
</dbReference>
<feature type="compositionally biased region" description="Basic residues" evidence="7">
    <location>
        <begin position="336"/>
        <end position="346"/>
    </location>
</feature>
<evidence type="ECO:0000256" key="6">
    <source>
        <dbReference type="ARBA" id="ARBA00075033"/>
    </source>
</evidence>
<dbReference type="Proteomes" id="UP000029445">
    <property type="component" value="Chromosome 10"/>
</dbReference>
<dbReference type="RefSeq" id="XP_062884356.1">
    <property type="nucleotide sequence ID" value="XM_063028401.1"/>
</dbReference>
<feature type="region of interest" description="Disordered" evidence="7">
    <location>
        <begin position="597"/>
        <end position="675"/>
    </location>
</feature>
<dbReference type="FunFam" id="2.60.120.10:FF:000033">
    <property type="entry name" value="Centromere protein C 1"/>
    <property type="match status" value="1"/>
</dbReference>
<sequence>MSHMTPSRRKEERYIPFNNDPRNIGTRTGLPMPQNVPRDSNGFEIPELFFGSSPENSANRTISSIKSKAAQTPGGRSTYSRADSTPGTARRLTRRLSDLDMDDGLRGGDDLLMDEDDLAIATPGSLFANSEPPPSITLPSRSRLPLSSPVNSSFDSVPSPSVRPSPRKSHHSAANRASSSLATIVARDQESSGDEEESFITPGDGLNQEEEPEESPVKSKKKTLRPASLDDDRSPNNKKAASPPRERSTSLSDNEPANGYDAGYEGNHTVDFDDLPPTGPMDDYDVETVLRMEREEDDEDAQNVDDNVIEEERVVEEEGMQVSESEDEGERPLVVTKKKKSPKKHAKEMNRARSAKSGSTTVQRKRTRPSELGSGDDGYHGNFVTRRSGRQHYKPLEFWRGEKVEYMRGPGCAVIKEIITIPEDPPIPLAARRSRKNGRARSGSVAAGKRKREDSVEDEEGWDHKTEPTGLVQDYPFGEECYRKIACPKALLDPKLVSGGNFKYQKVFGEGHFMAAGIVYIPVGQIKNTKPSKDNTYVFYVIQGAVQVTIYRTSFVMAPGSQFLVPRGNDYCIENISPDKEAQLFFAQARKIRANEVDADGVSESQAGEAALSSRKSLVASQSRSQGGKKNKRLPSVREESRDISQSERESEEEDEKEEEINVKKKRKSKGKSRR</sequence>
<dbReference type="PANTHER" id="PTHR16684">
    <property type="entry name" value="CENTROMERE PROTEIN C"/>
    <property type="match status" value="1"/>
</dbReference>
<dbReference type="GO" id="GO:0000776">
    <property type="term" value="C:kinetochore"/>
    <property type="evidence" value="ECO:0007669"/>
    <property type="project" value="InterPro"/>
</dbReference>
<dbReference type="GO" id="GO:0051382">
    <property type="term" value="P:kinetochore assembly"/>
    <property type="evidence" value="ECO:0007669"/>
    <property type="project" value="InterPro"/>
</dbReference>
<dbReference type="Gene3D" id="2.60.120.10">
    <property type="entry name" value="Jelly Rolls"/>
    <property type="match status" value="1"/>
</dbReference>
<dbReference type="InterPro" id="IPR014710">
    <property type="entry name" value="RmlC-like_jellyroll"/>
</dbReference>
<comment type="similarity">
    <text evidence="2">Belongs to the CENP-C/MIF2 family.</text>
</comment>
<gene>
    <name evidence="9" type="ORF">CNBG_4461</name>
</gene>
<dbReference type="GO" id="GO:0051315">
    <property type="term" value="P:attachment of mitotic spindle microtubules to kinetochore"/>
    <property type="evidence" value="ECO:0007669"/>
    <property type="project" value="TreeGrafter"/>
</dbReference>
<proteinExistence type="inferred from homology"/>
<comment type="subcellular location">
    <subcellularLocation>
        <location evidence="1">Nucleus</location>
    </subcellularLocation>
</comment>
<dbReference type="GO" id="GO:0019237">
    <property type="term" value="F:centromeric DNA binding"/>
    <property type="evidence" value="ECO:0007669"/>
    <property type="project" value="InterPro"/>
</dbReference>
<protein>
    <recommendedName>
        <fullName evidence="6">CENP-C homolog</fullName>
    </recommendedName>
</protein>
<feature type="region of interest" description="Disordered" evidence="7">
    <location>
        <begin position="1"/>
        <end position="111"/>
    </location>
</feature>
<name>A0A095ENR2_CRYD2</name>
<dbReference type="AlphaFoldDB" id="A0A095ENR2"/>
<dbReference type="OrthoDB" id="1939643at2759"/>
<feature type="compositionally biased region" description="Low complexity" evidence="7">
    <location>
        <begin position="137"/>
        <end position="164"/>
    </location>
</feature>
<evidence type="ECO:0000259" key="8">
    <source>
        <dbReference type="Pfam" id="PF11699"/>
    </source>
</evidence>
<evidence type="ECO:0000313" key="9">
    <source>
        <dbReference type="EMBL" id="KGB78623.1"/>
    </source>
</evidence>
<evidence type="ECO:0000256" key="2">
    <source>
        <dbReference type="ARBA" id="ARBA00010291"/>
    </source>
</evidence>
<dbReference type="InterPro" id="IPR028386">
    <property type="entry name" value="CENP-C/Mif2/cnp3"/>
</dbReference>
<dbReference type="HOGENOM" id="CLU_022335_0_0_1"/>
<feature type="domain" description="Mif2/CENP-C cupin" evidence="8">
    <location>
        <begin position="502"/>
        <end position="588"/>
    </location>
</feature>
<organism evidence="9 10">
    <name type="scientific">Cryptococcus deuterogattii (strain R265)</name>
    <name type="common">Cryptococcus gattii VGII (strain R265)</name>
    <dbReference type="NCBI Taxonomy" id="294750"/>
    <lineage>
        <taxon>Eukaryota</taxon>
        <taxon>Fungi</taxon>
        <taxon>Dikarya</taxon>
        <taxon>Basidiomycota</taxon>
        <taxon>Agaricomycotina</taxon>
        <taxon>Tremellomycetes</taxon>
        <taxon>Tremellales</taxon>
        <taxon>Cryptococcaceae</taxon>
        <taxon>Cryptococcus</taxon>
        <taxon>Cryptococcus gattii species complex</taxon>
    </lineage>
</organism>
<feature type="compositionally biased region" description="Basic residues" evidence="7">
    <location>
        <begin position="664"/>
        <end position="675"/>
    </location>
</feature>
<accession>A0A095ENR2</accession>
<feature type="compositionally biased region" description="Polar residues" evidence="7">
    <location>
        <begin position="53"/>
        <end position="87"/>
    </location>
</feature>
<dbReference type="GO" id="GO:0005634">
    <property type="term" value="C:nucleus"/>
    <property type="evidence" value="ECO:0007669"/>
    <property type="project" value="UniProtKB-SubCell"/>
</dbReference>
<comment type="function">
    <text evidence="5">Component of the kinetochore, a multiprotein complex that assembles on centromeric DNA and attaches chromosomes to spindle microtubules, mediating chromosome segregation and sister chromatid segregation during meiosis and mitosis. Component of the inner kinetochore constitutive centromere-associated network (CCAN), which serves as a structural platform for outer kinetochore assembly.</text>
</comment>
<reference evidence="9 10" key="2">
    <citation type="journal article" date="2018" name="Proc. Natl. Acad. Sci.">
        <title>RNAi is a critical determinant of centromere evolution in closely related fungi.</title>
        <authorList>
            <person name="Yadav V."/>
            <person name="Sun S."/>
            <person name="Billmyre R.B."/>
            <person name="Thimmappa B.C."/>
            <person name="Shea T."/>
            <person name="Lintner R."/>
            <person name="Bakkeren G."/>
            <person name="Cuomo C.A."/>
            <person name="Heitman J."/>
            <person name="Sanyal K."/>
        </authorList>
    </citation>
    <scope>NUCLEOTIDE SEQUENCE [LARGE SCALE GENOMIC DNA]</scope>
    <source>
        <strain evidence="9 10">R265</strain>
    </source>
</reference>
<feature type="compositionally biased region" description="Polar residues" evidence="7">
    <location>
        <begin position="614"/>
        <end position="626"/>
    </location>
</feature>
<dbReference type="PANTHER" id="PTHR16684:SF11">
    <property type="entry name" value="CENTROMERE PROTEIN C"/>
    <property type="match status" value="1"/>
</dbReference>
<feature type="compositionally biased region" description="Acidic residues" evidence="7">
    <location>
        <begin position="295"/>
        <end position="329"/>
    </location>
</feature>
<evidence type="ECO:0000256" key="1">
    <source>
        <dbReference type="ARBA" id="ARBA00004123"/>
    </source>
</evidence>
<evidence type="ECO:0000256" key="5">
    <source>
        <dbReference type="ARBA" id="ARBA00057947"/>
    </source>
</evidence>
<dbReference type="VEuPathDB" id="FungiDB:CNBG_4461"/>
<feature type="region of interest" description="Disordered" evidence="7">
    <location>
        <begin position="123"/>
        <end position="386"/>
    </location>
</feature>
<dbReference type="GeneID" id="88180676"/>
<dbReference type="KEGG" id="cdeu:CNBG_4461"/>
<feature type="compositionally biased region" description="Basic and acidic residues" evidence="7">
    <location>
        <begin position="95"/>
        <end position="109"/>
    </location>
</feature>
<feature type="compositionally biased region" description="Basic and acidic residues" evidence="7">
    <location>
        <begin position="636"/>
        <end position="649"/>
    </location>
</feature>
<keyword evidence="4" id="KW-0539">Nucleus</keyword>
<feature type="compositionally biased region" description="Acidic residues" evidence="7">
    <location>
        <begin position="650"/>
        <end position="659"/>
    </location>
</feature>
<dbReference type="SUPFAM" id="SSF51182">
    <property type="entry name" value="RmlC-like cupins"/>
    <property type="match status" value="1"/>
</dbReference>
<evidence type="ECO:0000256" key="7">
    <source>
        <dbReference type="SAM" id="MobiDB-lite"/>
    </source>
</evidence>
<reference evidence="9 10" key="1">
    <citation type="journal article" date="2011" name="MBio">
        <title>Genome variation in Cryptococcus gattii, an emerging pathogen of immunocompetent hosts.</title>
        <authorList>
            <person name="D'Souza C.A."/>
            <person name="Kronstad J.W."/>
            <person name="Taylor G."/>
            <person name="Warren R."/>
            <person name="Yuen M."/>
            <person name="Hu G."/>
            <person name="Jung W.H."/>
            <person name="Sham A."/>
            <person name="Kidd S.E."/>
            <person name="Tangen K."/>
            <person name="Lee N."/>
            <person name="Zeilmaker T."/>
            <person name="Sawkins J."/>
            <person name="McVicker G."/>
            <person name="Shah S."/>
            <person name="Gnerre S."/>
            <person name="Griggs A."/>
            <person name="Zeng Q."/>
            <person name="Bartlett K."/>
            <person name="Li W."/>
            <person name="Wang X."/>
            <person name="Heitman J."/>
            <person name="Stajich J.E."/>
            <person name="Fraser J.A."/>
            <person name="Meyer W."/>
            <person name="Carter D."/>
            <person name="Schein J."/>
            <person name="Krzywinski M."/>
            <person name="Kwon-Chung K.J."/>
            <person name="Varma A."/>
            <person name="Wang J."/>
            <person name="Brunham R."/>
            <person name="Fyfe M."/>
            <person name="Ouellette B.F."/>
            <person name="Siddiqui A."/>
            <person name="Marra M."/>
            <person name="Jones S."/>
            <person name="Holt R."/>
            <person name="Birren B.W."/>
            <person name="Galagan J.E."/>
            <person name="Cuomo C.A."/>
        </authorList>
    </citation>
    <scope>NUCLEOTIDE SEQUENCE [LARGE SCALE GENOMIC DNA]</scope>
    <source>
        <strain evidence="9 10">R265</strain>
    </source>
</reference>
<keyword evidence="3" id="KW-0238">DNA-binding</keyword>
<evidence type="ECO:0000256" key="4">
    <source>
        <dbReference type="ARBA" id="ARBA00023242"/>
    </source>
</evidence>
<dbReference type="Pfam" id="PF11699">
    <property type="entry name" value="CENP-C_C"/>
    <property type="match status" value="1"/>
</dbReference>
<dbReference type="STRING" id="294750.A0A095ENR2"/>
<dbReference type="GO" id="GO:0051455">
    <property type="term" value="P:spindle attachment to meiosis I kinetochore"/>
    <property type="evidence" value="ECO:0007669"/>
    <property type="project" value="TreeGrafter"/>
</dbReference>
<dbReference type="EMBL" id="CP025768">
    <property type="protein sequence ID" value="KGB78623.1"/>
    <property type="molecule type" value="Genomic_DNA"/>
</dbReference>
<feature type="region of interest" description="Disordered" evidence="7">
    <location>
        <begin position="427"/>
        <end position="471"/>
    </location>
</feature>
<dbReference type="InterPro" id="IPR011051">
    <property type="entry name" value="RmlC_Cupin_sf"/>
</dbReference>
<keyword evidence="10" id="KW-1185">Reference proteome</keyword>